<evidence type="ECO:0000313" key="5">
    <source>
        <dbReference type="EMBL" id="MEB3021732.1"/>
    </source>
</evidence>
<reference evidence="5 6" key="1">
    <citation type="submission" date="2023-12" db="EMBL/GenBank/DDBJ databases">
        <title>Description of new species of Mycobacterium terrae complex isolated from sewage at the Sao Paulo Zoological Park Foundation in Brazil.</title>
        <authorList>
            <person name="Romagnoli C.L."/>
            <person name="Conceicao E.C."/>
            <person name="Machado E."/>
            <person name="Barreto L.B.P.F."/>
            <person name="Sharma A."/>
            <person name="Silva N.M."/>
            <person name="Marques L.E."/>
            <person name="Juliana M.A."/>
            <person name="Lourenco M.C.S."/>
            <person name="Digiampietri L.A."/>
            <person name="Suffys P.N."/>
            <person name="Viana-Niero C."/>
        </authorList>
    </citation>
    <scope>NUCLEOTIDE SEQUENCE [LARGE SCALE GENOMIC DNA]</scope>
    <source>
        <strain evidence="5 6">MYC098</strain>
    </source>
</reference>
<dbReference type="Pfam" id="PF00823">
    <property type="entry name" value="PPE"/>
    <property type="match status" value="1"/>
</dbReference>
<comment type="similarity">
    <text evidence="1">Belongs to the mycobacterial PPE family.</text>
</comment>
<feature type="compositionally biased region" description="Low complexity" evidence="2">
    <location>
        <begin position="177"/>
        <end position="191"/>
    </location>
</feature>
<dbReference type="PANTHER" id="PTHR46766">
    <property type="entry name" value="GLUTAMINE-RICH PROTEIN 2"/>
    <property type="match status" value="1"/>
</dbReference>
<feature type="domain" description="PPE" evidence="3">
    <location>
        <begin position="3"/>
        <end position="165"/>
    </location>
</feature>
<evidence type="ECO:0000259" key="3">
    <source>
        <dbReference type="Pfam" id="PF00823"/>
    </source>
</evidence>
<evidence type="ECO:0000259" key="4">
    <source>
        <dbReference type="Pfam" id="PF12484"/>
    </source>
</evidence>
<keyword evidence="6" id="KW-1185">Reference proteome</keyword>
<evidence type="ECO:0000313" key="6">
    <source>
        <dbReference type="Proteomes" id="UP001299596"/>
    </source>
</evidence>
<protein>
    <submittedName>
        <fullName evidence="5">PPE family protein</fullName>
    </submittedName>
</protein>
<name>A0ABU5XIW9_9MYCO</name>
<dbReference type="InterPro" id="IPR022171">
    <property type="entry name" value="PPE_C"/>
</dbReference>
<dbReference type="InterPro" id="IPR038332">
    <property type="entry name" value="PPE_sf"/>
</dbReference>
<dbReference type="Proteomes" id="UP001299596">
    <property type="component" value="Unassembled WGS sequence"/>
</dbReference>
<dbReference type="PANTHER" id="PTHR46766:SF1">
    <property type="entry name" value="GLUTAMINE-RICH PROTEIN 2"/>
    <property type="match status" value="1"/>
</dbReference>
<comment type="caution">
    <text evidence="5">The sequence shown here is derived from an EMBL/GenBank/DDBJ whole genome shotgun (WGS) entry which is preliminary data.</text>
</comment>
<dbReference type="RefSeq" id="WP_225405055.1">
    <property type="nucleotide sequence ID" value="NZ_JAYJJR010000006.1"/>
</dbReference>
<dbReference type="InterPro" id="IPR000030">
    <property type="entry name" value="PPE_dom"/>
</dbReference>
<organism evidence="5 6">
    <name type="scientific">[Mycobacterium] crassicus</name>
    <dbReference type="NCBI Taxonomy" id="2872309"/>
    <lineage>
        <taxon>Bacteria</taxon>
        <taxon>Bacillati</taxon>
        <taxon>Actinomycetota</taxon>
        <taxon>Actinomycetes</taxon>
        <taxon>Mycobacteriales</taxon>
        <taxon>Mycobacteriaceae</taxon>
        <taxon>Mycolicibacter</taxon>
    </lineage>
</organism>
<dbReference type="Pfam" id="PF12484">
    <property type="entry name" value="PPE-SVP"/>
    <property type="match status" value="1"/>
</dbReference>
<dbReference type="Gene3D" id="1.20.1260.20">
    <property type="entry name" value="PPE superfamily"/>
    <property type="match status" value="1"/>
</dbReference>
<sequence length="428" mass="42856">MSFAALPPEVSSGWLYAGPGADSMLSAANAWDRLAGELTSAAAEYLSIITNLATEQWQGPAAAAMSAAAAPYGEWMTTTAEQARRAATQARSAAAAYQAAHAGVVPPPVIAANRSNLQTLVAGNVMGQNSAAIAANQAAYAEMWAQDATTMHTYAQASAAAATTLTPFSPPARHTDSAGQSNQAAAVAQATAQSGTTGGNSFVDFLSQINGFLQNNPLYHAADEPITTLGKLLATLGAPGYLGIASPMQMLGPVWHSFFPHIAGGAAAAATMSEVSGTGLGQTLVKAATPQLGAGASAGLGRAAAVGGLSVPQSWATPIRLASAASPLASAAPALAGAPAAGMGGVPMVPALIDKPGKPGEVTGPRTKLVAQLGNQAAPGLPRRRTSGVAGPLNDSERNELDKLRAIVADLTNQRDKAANSIKEAIAP</sequence>
<feature type="region of interest" description="Disordered" evidence="2">
    <location>
        <begin position="375"/>
        <end position="400"/>
    </location>
</feature>
<proteinExistence type="inferred from homology"/>
<dbReference type="EMBL" id="JAYJJR010000006">
    <property type="protein sequence ID" value="MEB3021732.1"/>
    <property type="molecule type" value="Genomic_DNA"/>
</dbReference>
<evidence type="ECO:0000256" key="1">
    <source>
        <dbReference type="ARBA" id="ARBA00010652"/>
    </source>
</evidence>
<dbReference type="SUPFAM" id="SSF140459">
    <property type="entry name" value="PE/PPE dimer-like"/>
    <property type="match status" value="1"/>
</dbReference>
<evidence type="ECO:0000256" key="2">
    <source>
        <dbReference type="SAM" id="MobiDB-lite"/>
    </source>
</evidence>
<feature type="domain" description="PPE family C-terminal" evidence="4">
    <location>
        <begin position="297"/>
        <end position="355"/>
    </location>
</feature>
<gene>
    <name evidence="5" type="ORF">K6T79_11795</name>
</gene>
<accession>A0ABU5XIW9</accession>
<feature type="region of interest" description="Disordered" evidence="2">
    <location>
        <begin position="166"/>
        <end position="191"/>
    </location>
</feature>